<feature type="region of interest" description="Disordered" evidence="6">
    <location>
        <begin position="79"/>
        <end position="126"/>
    </location>
</feature>
<proteinExistence type="evidence at transcript level"/>
<feature type="domain" description="THAP-type" evidence="7">
    <location>
        <begin position="1"/>
        <end position="80"/>
    </location>
</feature>
<dbReference type="SMART" id="SM00692">
    <property type="entry name" value="DM3"/>
    <property type="match status" value="1"/>
</dbReference>
<dbReference type="InterPro" id="IPR038441">
    <property type="entry name" value="THAP_Znf_sf"/>
</dbReference>
<dbReference type="PANTHER" id="PTHR46927">
    <property type="entry name" value="AGAP005574-PA"/>
    <property type="match status" value="1"/>
</dbReference>
<evidence type="ECO:0000256" key="4">
    <source>
        <dbReference type="ARBA" id="ARBA00023125"/>
    </source>
</evidence>
<dbReference type="InterPro" id="IPR052224">
    <property type="entry name" value="THAP_domain_protein"/>
</dbReference>
<dbReference type="PANTHER" id="PTHR46927:SF3">
    <property type="entry name" value="THAP-TYPE DOMAIN-CONTAINING PROTEIN"/>
    <property type="match status" value="1"/>
</dbReference>
<evidence type="ECO:0000256" key="5">
    <source>
        <dbReference type="PROSITE-ProRule" id="PRU00309"/>
    </source>
</evidence>
<evidence type="ECO:0000256" key="6">
    <source>
        <dbReference type="SAM" id="MobiDB-lite"/>
    </source>
</evidence>
<evidence type="ECO:0000256" key="2">
    <source>
        <dbReference type="ARBA" id="ARBA00022771"/>
    </source>
</evidence>
<dbReference type="AlphaFoldDB" id="V5HVR1"/>
<dbReference type="SUPFAM" id="SSF57716">
    <property type="entry name" value="Glucocorticoid receptor-like (DNA-binding domain)"/>
    <property type="match status" value="1"/>
</dbReference>
<organism evidence="8">
    <name type="scientific">Ixodes ricinus</name>
    <name type="common">Common tick</name>
    <name type="synonym">Acarus ricinus</name>
    <dbReference type="NCBI Taxonomy" id="34613"/>
    <lineage>
        <taxon>Eukaryota</taxon>
        <taxon>Metazoa</taxon>
        <taxon>Ecdysozoa</taxon>
        <taxon>Arthropoda</taxon>
        <taxon>Chelicerata</taxon>
        <taxon>Arachnida</taxon>
        <taxon>Acari</taxon>
        <taxon>Parasitiformes</taxon>
        <taxon>Ixodida</taxon>
        <taxon>Ixodoidea</taxon>
        <taxon>Ixodidae</taxon>
        <taxon>Ixodinae</taxon>
        <taxon>Ixodes</taxon>
    </lineage>
</organism>
<keyword evidence="3" id="KW-0862">Zinc</keyword>
<dbReference type="GO" id="GO:0008270">
    <property type="term" value="F:zinc ion binding"/>
    <property type="evidence" value="ECO:0007669"/>
    <property type="project" value="UniProtKB-KW"/>
</dbReference>
<keyword evidence="2 5" id="KW-0863">Zinc-finger</keyword>
<dbReference type="Pfam" id="PF05485">
    <property type="entry name" value="THAP"/>
    <property type="match status" value="1"/>
</dbReference>
<dbReference type="SMART" id="SM00980">
    <property type="entry name" value="THAP"/>
    <property type="match status" value="1"/>
</dbReference>
<evidence type="ECO:0000256" key="1">
    <source>
        <dbReference type="ARBA" id="ARBA00022723"/>
    </source>
</evidence>
<sequence>CCVPFCKSRRGKAVGVSFHEFPTTSIRHKWLKAIRRRGTTTAIWCPSDRSTVCSLHFTDDDYRRGLKLKRLKTDAVPSRFPGYPAHLQSKEKPPRHSLRRTPSEHKVVPSSRKRMGCPPDGLHATTGDEVSQFDEIESSQILRQLESSNTQEAFTVLPLPLNLNGRARLGVPCQTVLTSETVLL</sequence>
<dbReference type="GO" id="GO:0003677">
    <property type="term" value="F:DNA binding"/>
    <property type="evidence" value="ECO:0007669"/>
    <property type="project" value="UniProtKB-UniRule"/>
</dbReference>
<keyword evidence="1" id="KW-0479">Metal-binding</keyword>
<name>V5HVR1_IXORI</name>
<dbReference type="PROSITE" id="PS50950">
    <property type="entry name" value="ZF_THAP"/>
    <property type="match status" value="1"/>
</dbReference>
<dbReference type="InterPro" id="IPR006612">
    <property type="entry name" value="THAP_Znf"/>
</dbReference>
<accession>V5HVR1</accession>
<feature type="non-terminal residue" evidence="8">
    <location>
        <position position="1"/>
    </location>
</feature>
<reference evidence="8" key="1">
    <citation type="journal article" date="2015" name="Sci. Rep.">
        <title>Tissue- and time-dependent transcription in Ixodes ricinus salivary glands and midguts when blood feeding on the vertebrate host.</title>
        <authorList>
            <person name="Kotsyfakis M."/>
            <person name="Schwarz A."/>
            <person name="Erhart J."/>
            <person name="Ribeiro J.M."/>
        </authorList>
    </citation>
    <scope>NUCLEOTIDE SEQUENCE</scope>
    <source>
        <tissue evidence="8">Salivary gland and midgut</tissue>
    </source>
</reference>
<evidence type="ECO:0000313" key="8">
    <source>
        <dbReference type="EMBL" id="JAB82669.1"/>
    </source>
</evidence>
<evidence type="ECO:0000259" key="7">
    <source>
        <dbReference type="PROSITE" id="PS50950"/>
    </source>
</evidence>
<keyword evidence="4 5" id="KW-0238">DNA-binding</keyword>
<dbReference type="Gene3D" id="6.20.210.20">
    <property type="entry name" value="THAP domain"/>
    <property type="match status" value="1"/>
</dbReference>
<protein>
    <submittedName>
        <fullName evidence="8">Putative thap domain protein</fullName>
    </submittedName>
</protein>
<evidence type="ECO:0000256" key="3">
    <source>
        <dbReference type="ARBA" id="ARBA00022833"/>
    </source>
</evidence>
<dbReference type="EMBL" id="GANP01001799">
    <property type="protein sequence ID" value="JAB82669.1"/>
    <property type="molecule type" value="mRNA"/>
</dbReference>